<dbReference type="AlphaFoldDB" id="A0A1X1EMY0"/>
<dbReference type="STRING" id="55209.HA50_27325"/>
<dbReference type="InterPro" id="IPR041893">
    <property type="entry name" value="ArdA_dom3"/>
</dbReference>
<reference evidence="1 2" key="1">
    <citation type="journal article" date="2017" name="Antonie Van Leeuwenhoek">
        <title>Phylogenomic resolution of the bacterial genus Pantoea and its relationship with Erwinia and Tatumella.</title>
        <authorList>
            <person name="Palmer M."/>
            <person name="Steenkamp E.T."/>
            <person name="Coetzee M.P."/>
            <person name="Chan W.Y."/>
            <person name="van Zyl E."/>
            <person name="De Maayer P."/>
            <person name="Coutinho T.A."/>
            <person name="Blom J."/>
            <person name="Smits T.H."/>
            <person name="Duffy B."/>
            <person name="Venter S.N."/>
        </authorList>
    </citation>
    <scope>NUCLEOTIDE SEQUENCE [LARGE SCALE GENOMIC DNA]</scope>
    <source>
        <strain evidence="1 2">LMG 2657</strain>
    </source>
</reference>
<dbReference type="Pfam" id="PF07275">
    <property type="entry name" value="ArdA"/>
    <property type="match status" value="1"/>
</dbReference>
<protein>
    <submittedName>
        <fullName evidence="1">Antirestriction protein</fullName>
    </submittedName>
</protein>
<keyword evidence="2" id="KW-1185">Reference proteome</keyword>
<dbReference type="InterPro" id="IPR009899">
    <property type="entry name" value="ArdA"/>
</dbReference>
<accession>A0A1X1EMY0</accession>
<dbReference type="Gene3D" id="1.10.10.1190">
    <property type="entry name" value="Antirestriction protein ArdA, domain 3"/>
    <property type="match status" value="1"/>
</dbReference>
<proteinExistence type="predicted"/>
<dbReference type="EMBL" id="MLJI01000002">
    <property type="protein sequence ID" value="ORM90246.1"/>
    <property type="molecule type" value="Genomic_DNA"/>
</dbReference>
<dbReference type="InterPro" id="IPR041895">
    <property type="entry name" value="ArdA_dom1"/>
</dbReference>
<organism evidence="1 2">
    <name type="scientific">Pantoea cypripedii</name>
    <name type="common">Pectobacterium cypripedii</name>
    <name type="synonym">Erwinia cypripedii</name>
    <dbReference type="NCBI Taxonomy" id="55209"/>
    <lineage>
        <taxon>Bacteria</taxon>
        <taxon>Pseudomonadati</taxon>
        <taxon>Pseudomonadota</taxon>
        <taxon>Gammaproteobacteria</taxon>
        <taxon>Enterobacterales</taxon>
        <taxon>Erwiniaceae</taxon>
        <taxon>Pantoea</taxon>
    </lineage>
</organism>
<evidence type="ECO:0000313" key="1">
    <source>
        <dbReference type="EMBL" id="ORM90246.1"/>
    </source>
</evidence>
<comment type="caution">
    <text evidence="1">The sequence shown here is derived from an EMBL/GenBank/DDBJ whole genome shotgun (WGS) entry which is preliminary data.</text>
</comment>
<name>A0A1X1EMY0_PANCY</name>
<dbReference type="Proteomes" id="UP000193749">
    <property type="component" value="Unassembled WGS sequence"/>
</dbReference>
<sequence length="166" mass="19278">MSAVTPAVYVGTYHKYNCGSIAGKWFDLTDFDDEAGFYEACHQLHQDEHDPELMFQDYEGFPDGLASESHIDWSFVDAWQQASQEGNSQAFVSWVEYSGVCDYETFRDAYRGEANSEEDFAVEYVEECQLLEGVPDTLKRYFDYESYARDLFLDTFVMCDGFVFYR</sequence>
<gene>
    <name evidence="1" type="ORF">HA50_27325</name>
</gene>
<evidence type="ECO:0000313" key="2">
    <source>
        <dbReference type="Proteomes" id="UP000193749"/>
    </source>
</evidence>
<dbReference type="Gene3D" id="3.10.20.480">
    <property type="entry name" value="Antirestriction protein ArdA, domain 1"/>
    <property type="match status" value="1"/>
</dbReference>
<dbReference type="RefSeq" id="WP_084880048.1">
    <property type="nucleotide sequence ID" value="NZ_JAGGMY010000003.1"/>
</dbReference>
<dbReference type="OrthoDB" id="944647at2"/>